<dbReference type="STRING" id="76595.SAMN05660313_01913"/>
<dbReference type="InterPro" id="IPR011990">
    <property type="entry name" value="TPR-like_helical_dom_sf"/>
</dbReference>
<dbReference type="Gene3D" id="1.25.40.10">
    <property type="entry name" value="Tetratricopeptide repeat domain"/>
    <property type="match status" value="2"/>
</dbReference>
<evidence type="ECO:0000313" key="2">
    <source>
        <dbReference type="Proteomes" id="UP000183257"/>
    </source>
</evidence>
<dbReference type="AlphaFoldDB" id="A0A1K1PIE6"/>
<dbReference type="OrthoDB" id="1425875at2"/>
<dbReference type="EMBL" id="FPIY01000002">
    <property type="protein sequence ID" value="SFW47391.1"/>
    <property type="molecule type" value="Genomic_DNA"/>
</dbReference>
<dbReference type="InterPro" id="IPR019734">
    <property type="entry name" value="TPR_rpt"/>
</dbReference>
<dbReference type="SUPFAM" id="SSF81901">
    <property type="entry name" value="HCP-like"/>
    <property type="match status" value="1"/>
</dbReference>
<dbReference type="GO" id="GO:0036503">
    <property type="term" value="P:ERAD pathway"/>
    <property type="evidence" value="ECO:0007669"/>
    <property type="project" value="TreeGrafter"/>
</dbReference>
<dbReference type="SMART" id="SM00028">
    <property type="entry name" value="TPR"/>
    <property type="match status" value="3"/>
</dbReference>
<dbReference type="Pfam" id="PF01535">
    <property type="entry name" value="PPR"/>
    <property type="match status" value="1"/>
</dbReference>
<evidence type="ECO:0000313" key="1">
    <source>
        <dbReference type="EMBL" id="SFW47391.1"/>
    </source>
</evidence>
<reference evidence="2" key="1">
    <citation type="submission" date="2016-11" db="EMBL/GenBank/DDBJ databases">
        <authorList>
            <person name="Varghese N."/>
            <person name="Submissions S."/>
        </authorList>
    </citation>
    <scope>NUCLEOTIDE SEQUENCE [LARGE SCALE GENOMIC DNA]</scope>
    <source>
        <strain evidence="2">DSM 24786</strain>
    </source>
</reference>
<dbReference type="InterPro" id="IPR050767">
    <property type="entry name" value="Sel1_AlgK"/>
</dbReference>
<dbReference type="InterPro" id="IPR002885">
    <property type="entry name" value="PPR_rpt"/>
</dbReference>
<protein>
    <submittedName>
        <fullName evidence="1">Tetratricopeptide repeat-containing protein</fullName>
    </submittedName>
</protein>
<dbReference type="PANTHER" id="PTHR11102:SF147">
    <property type="entry name" value="SEL1L ADAPTOR SUBUNIT OF ERAD E3 UBIQUITIN LIGASE"/>
    <property type="match status" value="1"/>
</dbReference>
<sequence>MKMNNLLKASVFVFLLTCCTPSNESKADTYKKNGDTEKAIAHYKLAIEEGSVKSMNKLALLYVNNHKLDEAKKYYQMSFEKGNESAAQILASLCASNKDYQGTIKYGKKLADNGNLAVIYNLGNAYLSLGEYDLAIKYLKKDATSIFTKNLLGEAYYKKGDLKNAEKVWKSAVDKNHIASKGSLQKLLRLYLKQGRTDEYQEYKNNYSSNS</sequence>
<proteinExistence type="predicted"/>
<dbReference type="Pfam" id="PF13181">
    <property type="entry name" value="TPR_8"/>
    <property type="match status" value="3"/>
</dbReference>
<accession>A0A1K1PIE6</accession>
<gene>
    <name evidence="1" type="ORF">SAMN05660313_01913</name>
</gene>
<dbReference type="PANTHER" id="PTHR11102">
    <property type="entry name" value="SEL-1-LIKE PROTEIN"/>
    <property type="match status" value="1"/>
</dbReference>
<organism evidence="1 2">
    <name type="scientific">Cellulophaga fucicola</name>
    <dbReference type="NCBI Taxonomy" id="76595"/>
    <lineage>
        <taxon>Bacteria</taxon>
        <taxon>Pseudomonadati</taxon>
        <taxon>Bacteroidota</taxon>
        <taxon>Flavobacteriia</taxon>
        <taxon>Flavobacteriales</taxon>
        <taxon>Flavobacteriaceae</taxon>
        <taxon>Cellulophaga</taxon>
    </lineage>
</organism>
<name>A0A1K1PIE6_9FLAO</name>
<keyword evidence="2" id="KW-1185">Reference proteome</keyword>
<dbReference type="Proteomes" id="UP000183257">
    <property type="component" value="Unassembled WGS sequence"/>
</dbReference>